<keyword evidence="1" id="KW-0433">Leucine-rich repeat</keyword>
<dbReference type="Gene3D" id="3.80.10.10">
    <property type="entry name" value="Ribonuclease Inhibitor"/>
    <property type="match status" value="1"/>
</dbReference>
<keyword evidence="2" id="KW-0677">Repeat</keyword>
<evidence type="ECO:0000256" key="2">
    <source>
        <dbReference type="ARBA" id="ARBA00022737"/>
    </source>
</evidence>
<dbReference type="STRING" id="40149.A0A0E0DKT8"/>
<dbReference type="AlphaFoldDB" id="A0A0E0DKT8"/>
<dbReference type="Pfam" id="PF08263">
    <property type="entry name" value="LRRNT_2"/>
    <property type="match status" value="1"/>
</dbReference>
<keyword evidence="4" id="KW-0732">Signal</keyword>
<evidence type="ECO:0000259" key="5">
    <source>
        <dbReference type="Pfam" id="PF08263"/>
    </source>
</evidence>
<reference evidence="6" key="2">
    <citation type="submission" date="2018-05" db="EMBL/GenBank/DDBJ databases">
        <title>OmerRS3 (Oryza meridionalis Reference Sequence Version 3).</title>
        <authorList>
            <person name="Zhang J."/>
            <person name="Kudrna D."/>
            <person name="Lee S."/>
            <person name="Talag J."/>
            <person name="Welchert J."/>
            <person name="Wing R.A."/>
        </authorList>
    </citation>
    <scope>NUCLEOTIDE SEQUENCE [LARGE SCALE GENOMIC DNA]</scope>
    <source>
        <strain evidence="6">cv. OR44</strain>
    </source>
</reference>
<dbReference type="Proteomes" id="UP000008021">
    <property type="component" value="Chromosome 5"/>
</dbReference>
<feature type="chain" id="PRO_5002357031" description="Leucine-rich repeat-containing N-terminal plant-type domain-containing protein" evidence="4">
    <location>
        <begin position="20"/>
        <end position="150"/>
    </location>
</feature>
<dbReference type="Gramene" id="OMERI05G00430.1">
    <property type="protein sequence ID" value="OMERI05G00430.1"/>
    <property type="gene ID" value="OMERI05G00430"/>
</dbReference>
<evidence type="ECO:0000313" key="6">
    <source>
        <dbReference type="EnsemblPlants" id="OMERI05G00430.1"/>
    </source>
</evidence>
<dbReference type="InterPro" id="IPR013210">
    <property type="entry name" value="LRR_N_plant-typ"/>
</dbReference>
<dbReference type="EnsemblPlants" id="OMERI05G00430.1">
    <property type="protein sequence ID" value="OMERI05G00430.1"/>
    <property type="gene ID" value="OMERI05G00430"/>
</dbReference>
<evidence type="ECO:0000313" key="7">
    <source>
        <dbReference type="Proteomes" id="UP000008021"/>
    </source>
</evidence>
<name>A0A0E0DKT8_9ORYZ</name>
<feature type="signal peptide" evidence="4">
    <location>
        <begin position="1"/>
        <end position="19"/>
    </location>
</feature>
<keyword evidence="7" id="KW-1185">Reference proteome</keyword>
<dbReference type="InterPro" id="IPR032675">
    <property type="entry name" value="LRR_dom_sf"/>
</dbReference>
<sequence>MAMEMEMLMLLLILVAAASKQCHPSDRAALGNKFPSWTTSTPCCDWSGIQCDATTGRVVDLAVDQDDNLTARRRRPDKLASGRGAGGGEPGAGGPVAEPSSPATRRRCSIGRGKAAQAIDVSRNVTGVELPEQVVTVDVSHNMHDLRRRS</sequence>
<feature type="region of interest" description="Disordered" evidence="3">
    <location>
        <begin position="67"/>
        <end position="114"/>
    </location>
</feature>
<evidence type="ECO:0000256" key="3">
    <source>
        <dbReference type="SAM" id="MobiDB-lite"/>
    </source>
</evidence>
<feature type="domain" description="Leucine-rich repeat-containing N-terminal plant-type" evidence="5">
    <location>
        <begin position="31"/>
        <end position="52"/>
    </location>
</feature>
<evidence type="ECO:0000256" key="4">
    <source>
        <dbReference type="SAM" id="SignalP"/>
    </source>
</evidence>
<proteinExistence type="predicted"/>
<protein>
    <recommendedName>
        <fullName evidence="5">Leucine-rich repeat-containing N-terminal plant-type domain-containing protein</fullName>
    </recommendedName>
</protein>
<evidence type="ECO:0000256" key="1">
    <source>
        <dbReference type="ARBA" id="ARBA00022614"/>
    </source>
</evidence>
<organism evidence="6">
    <name type="scientific">Oryza meridionalis</name>
    <dbReference type="NCBI Taxonomy" id="40149"/>
    <lineage>
        <taxon>Eukaryota</taxon>
        <taxon>Viridiplantae</taxon>
        <taxon>Streptophyta</taxon>
        <taxon>Embryophyta</taxon>
        <taxon>Tracheophyta</taxon>
        <taxon>Spermatophyta</taxon>
        <taxon>Magnoliopsida</taxon>
        <taxon>Liliopsida</taxon>
        <taxon>Poales</taxon>
        <taxon>Poaceae</taxon>
        <taxon>BOP clade</taxon>
        <taxon>Oryzoideae</taxon>
        <taxon>Oryzeae</taxon>
        <taxon>Oryzinae</taxon>
        <taxon>Oryza</taxon>
    </lineage>
</organism>
<feature type="compositionally biased region" description="Gly residues" evidence="3">
    <location>
        <begin position="83"/>
        <end position="94"/>
    </location>
</feature>
<reference evidence="6" key="1">
    <citation type="submission" date="2015-04" db="UniProtKB">
        <authorList>
            <consortium name="EnsemblPlants"/>
        </authorList>
    </citation>
    <scope>IDENTIFICATION</scope>
</reference>
<accession>A0A0E0DKT8</accession>
<dbReference type="HOGENOM" id="CLU_1743430_0_0_1"/>